<organism evidence="2 3">
    <name type="scientific">Dyella japonica A8</name>
    <dbReference type="NCBI Taxonomy" id="1217721"/>
    <lineage>
        <taxon>Bacteria</taxon>
        <taxon>Pseudomonadati</taxon>
        <taxon>Pseudomonadota</taxon>
        <taxon>Gammaproteobacteria</taxon>
        <taxon>Lysobacterales</taxon>
        <taxon>Rhodanobacteraceae</taxon>
        <taxon>Dyella</taxon>
    </lineage>
</organism>
<dbReference type="HOGENOM" id="CLU_129920_0_0_6"/>
<dbReference type="Pfam" id="PF13211">
    <property type="entry name" value="DUF4019"/>
    <property type="match status" value="1"/>
</dbReference>
<dbReference type="EMBL" id="CP008884">
    <property type="protein sequence ID" value="AIF48484.1"/>
    <property type="molecule type" value="Genomic_DNA"/>
</dbReference>
<gene>
    <name evidence="2" type="ORF">HY57_15205</name>
</gene>
<evidence type="ECO:0000313" key="3">
    <source>
        <dbReference type="Proteomes" id="UP000027987"/>
    </source>
</evidence>
<dbReference type="PATRIC" id="fig|1217721.7.peg.3112"/>
<name>A0A075K2N6_9GAMM</name>
<keyword evidence="3" id="KW-1185">Reference proteome</keyword>
<dbReference type="InterPro" id="IPR025091">
    <property type="entry name" value="DUF4019"/>
</dbReference>
<proteinExistence type="predicted"/>
<feature type="chain" id="PRO_5001707294" description="DUF4019 domain-containing protein" evidence="1">
    <location>
        <begin position="21"/>
        <end position="155"/>
    </location>
</feature>
<evidence type="ECO:0000313" key="2">
    <source>
        <dbReference type="EMBL" id="AIF48484.1"/>
    </source>
</evidence>
<dbReference type="OrthoDB" id="8929305at2"/>
<dbReference type="KEGG" id="dja:HY57_15205"/>
<dbReference type="Proteomes" id="UP000027987">
    <property type="component" value="Chromosome"/>
</dbReference>
<protein>
    <recommendedName>
        <fullName evidence="4">DUF4019 domain-containing protein</fullName>
    </recommendedName>
</protein>
<accession>A0A075K2N6</accession>
<evidence type="ECO:0008006" key="4">
    <source>
        <dbReference type="Google" id="ProtNLM"/>
    </source>
</evidence>
<feature type="signal peptide" evidence="1">
    <location>
        <begin position="1"/>
        <end position="20"/>
    </location>
</feature>
<dbReference type="AlphaFoldDB" id="A0A075K2N6"/>
<evidence type="ECO:0000256" key="1">
    <source>
        <dbReference type="SAM" id="SignalP"/>
    </source>
</evidence>
<dbReference type="RefSeq" id="WP_019466688.1">
    <property type="nucleotide sequence ID" value="NZ_ALOY01000177.1"/>
</dbReference>
<keyword evidence="1" id="KW-0732">Signal</keyword>
<sequence length="155" mass="16415">MINKRFPCALLLLVSVAAPAQVASVRPPAVRAAQADLDPGHFVDAAFKALAAVESGQAGLVWDMASPVMKSATTRVAFIDSEAMHASANGQLATRQWFSINRNRIDGNSGDKHIPPGSYLTVLFVGSNKAGQTLQQNVTFALDSDGIWRLAGIVL</sequence>
<reference evidence="2 3" key="1">
    <citation type="submission" date="2014-07" db="EMBL/GenBank/DDBJ databases">
        <title>Complete Genome Sequence of Dyella japonica Strain A8 Isolated from Malaysian Tropical Soil.</title>
        <authorList>
            <person name="Hui R.K.H."/>
            <person name="Chen J.-W."/>
            <person name="Chan K.-G."/>
            <person name="Leung F.C.C."/>
        </authorList>
    </citation>
    <scope>NUCLEOTIDE SEQUENCE [LARGE SCALE GENOMIC DNA]</scope>
    <source>
        <strain evidence="2 3">A8</strain>
    </source>
</reference>